<reference evidence="1 2" key="1">
    <citation type="submission" date="2024-06" db="EMBL/GenBank/DDBJ databases">
        <title>Genomic Encyclopedia of Type Strains, Phase IV (KMG-IV): sequencing the most valuable type-strain genomes for metagenomic binning, comparative biology and taxonomic classification.</title>
        <authorList>
            <person name="Goeker M."/>
        </authorList>
    </citation>
    <scope>NUCLEOTIDE SEQUENCE [LARGE SCALE GENOMIC DNA]</scope>
    <source>
        <strain evidence="1 2">DSM 105042</strain>
    </source>
</reference>
<comment type="caution">
    <text evidence="1">The sequence shown here is derived from an EMBL/GenBank/DDBJ whole genome shotgun (WGS) entry which is preliminary data.</text>
</comment>
<evidence type="ECO:0000313" key="2">
    <source>
        <dbReference type="Proteomes" id="UP001549031"/>
    </source>
</evidence>
<protein>
    <recommendedName>
        <fullName evidence="3">Type IV secretion system protein VirB7</fullName>
    </recommendedName>
</protein>
<dbReference type="RefSeq" id="WP_247245327.1">
    <property type="nucleotide sequence ID" value="NZ_JALJRA010000014.1"/>
</dbReference>
<organism evidence="1 2">
    <name type="scientific">Pseudorhizobium tarimense</name>
    <dbReference type="NCBI Taxonomy" id="1079109"/>
    <lineage>
        <taxon>Bacteria</taxon>
        <taxon>Pseudomonadati</taxon>
        <taxon>Pseudomonadota</taxon>
        <taxon>Alphaproteobacteria</taxon>
        <taxon>Hyphomicrobiales</taxon>
        <taxon>Rhizobiaceae</taxon>
        <taxon>Rhizobium/Agrobacterium group</taxon>
        <taxon>Pseudorhizobium</taxon>
    </lineage>
</organism>
<dbReference type="Proteomes" id="UP001549031">
    <property type="component" value="Unassembled WGS sequence"/>
</dbReference>
<dbReference type="EMBL" id="JBEPLJ010000014">
    <property type="protein sequence ID" value="MET3587370.1"/>
    <property type="molecule type" value="Genomic_DNA"/>
</dbReference>
<sequence>MLKFLLLMPLICVGLWGCPSKTVSNVCAGWSKLTPSLETSVTILKTDRPFADQVAAHNR</sequence>
<name>A0ABV2H9Y8_9HYPH</name>
<evidence type="ECO:0000313" key="1">
    <source>
        <dbReference type="EMBL" id="MET3587370.1"/>
    </source>
</evidence>
<keyword evidence="2" id="KW-1185">Reference proteome</keyword>
<proteinExistence type="predicted"/>
<evidence type="ECO:0008006" key="3">
    <source>
        <dbReference type="Google" id="ProtNLM"/>
    </source>
</evidence>
<gene>
    <name evidence="1" type="ORF">ABID21_003495</name>
</gene>
<accession>A0ABV2H9Y8</accession>